<feature type="transmembrane region" description="Helical" evidence="5">
    <location>
        <begin position="189"/>
        <end position="210"/>
    </location>
</feature>
<comment type="similarity">
    <text evidence="1">Belongs to the TolB family.</text>
</comment>
<dbReference type="InterPro" id="IPR011042">
    <property type="entry name" value="6-blade_b-propeller_TolB-like"/>
</dbReference>
<proteinExistence type="inferred from homology"/>
<sequence length="792" mass="86991">MTISNSPFHDADILRIGECTVTLSSREVQVPGARRLRRLTPKAVGVLRVLVRSNGRVVTRDELFAEVWPDTLPTNDVLTQAVTQLRKAFTADSEDGPAYIETIAKTGYRLRVAVSAVDPLERSAVPAGDAPTPPPVQPPAGRDVDVDADTDVDLAMHMDTDTGAIHTPPEPLLLAPIRPRSAWRRARRWVLLGVGLSMLLALGVMAWLLLHRDTSPSAVDAAVENGTRVIGSPQRPYRLITATAGFETYPTLSPDGSQVAYEASEEDGSGQIKVQTSGNAPARNLVDRPDGAVDRFPNWSPDGREIAFARFSGNGRCQVLIASATGGNVREATRCDGTELLSFDWTPDGSGLVFGSMVGTYAHRGIRVLDLASGRWRALTYAAHKDDFDYAPRISPDGRWLVFVRNPQVGDLWRMPAEGGPLEQLTDDAAEFRGWAWLGDSRQIVFGRRVDSEARLYQLDTEARTLRDLGLDDAQWPAVARSTNFLAFVHRKAQFGLYKVPVKDPARAQRLFASSGRDSQPMLAPDDRQMVFASDRSGSYALWWADLQQPQSLRPIEGLRPDTRQPPAWSADSRHLLVLGRDDQGEPHVYEITPRDEQLSVVPVPVARPLQALYLDDPDRLLVIERGDDQRTRMSLYDRRDWQRLATLYGVSQARFDSERRRVVFTQLGASGLWSVDASLSPASVQQLSADKPSRWRYRAWSVAGGGRVDYLDESSQCSSGLLRIADGVEAVSRCLDASRLSAGNGLSSSVDGNDVYVSLAVSDGADIGVMALPERPAEVFPAFVNSLKIKP</sequence>
<feature type="DNA-binding region" description="OmpR/PhoB-type" evidence="3">
    <location>
        <begin position="11"/>
        <end position="112"/>
    </location>
</feature>
<dbReference type="InterPro" id="IPR036388">
    <property type="entry name" value="WH-like_DNA-bd_sf"/>
</dbReference>
<dbReference type="InterPro" id="IPR011659">
    <property type="entry name" value="WD40"/>
</dbReference>
<dbReference type="Proteomes" id="UP000636938">
    <property type="component" value="Unassembled WGS sequence"/>
</dbReference>
<feature type="region of interest" description="Disordered" evidence="4">
    <location>
        <begin position="123"/>
        <end position="143"/>
    </location>
</feature>
<dbReference type="InterPro" id="IPR016032">
    <property type="entry name" value="Sig_transdc_resp-reg_C-effctor"/>
</dbReference>
<dbReference type="SUPFAM" id="SSF46894">
    <property type="entry name" value="C-terminal effector domain of the bipartite response regulators"/>
    <property type="match status" value="1"/>
</dbReference>
<evidence type="ECO:0000256" key="2">
    <source>
        <dbReference type="ARBA" id="ARBA00023125"/>
    </source>
</evidence>
<dbReference type="GO" id="GO:0003677">
    <property type="term" value="F:DNA binding"/>
    <property type="evidence" value="ECO:0007669"/>
    <property type="project" value="UniProtKB-UniRule"/>
</dbReference>
<dbReference type="SUPFAM" id="SSF82171">
    <property type="entry name" value="DPP6 N-terminal domain-like"/>
    <property type="match status" value="2"/>
</dbReference>
<dbReference type="Gene3D" id="2.120.10.30">
    <property type="entry name" value="TolB, C-terminal domain"/>
    <property type="match status" value="2"/>
</dbReference>
<organism evidence="7 8">
    <name type="scientific">Stenotrophomonas lacuserhaii</name>
    <dbReference type="NCBI Taxonomy" id="2760084"/>
    <lineage>
        <taxon>Bacteria</taxon>
        <taxon>Pseudomonadati</taxon>
        <taxon>Pseudomonadota</taxon>
        <taxon>Gammaproteobacteria</taxon>
        <taxon>Lysobacterales</taxon>
        <taxon>Lysobacteraceae</taxon>
        <taxon>Stenotrophomonas</taxon>
    </lineage>
</organism>
<protein>
    <submittedName>
        <fullName evidence="7">PD40 domain-containing protein</fullName>
    </submittedName>
</protein>
<dbReference type="SMART" id="SM00862">
    <property type="entry name" value="Trans_reg_C"/>
    <property type="match status" value="1"/>
</dbReference>
<dbReference type="GO" id="GO:0006355">
    <property type="term" value="P:regulation of DNA-templated transcription"/>
    <property type="evidence" value="ECO:0007669"/>
    <property type="project" value="InterPro"/>
</dbReference>
<dbReference type="PANTHER" id="PTHR36842">
    <property type="entry name" value="PROTEIN TOLB HOMOLOG"/>
    <property type="match status" value="1"/>
</dbReference>
<name>A0A8X8FNM9_9GAMM</name>
<dbReference type="GO" id="GO:0000160">
    <property type="term" value="P:phosphorelay signal transduction system"/>
    <property type="evidence" value="ECO:0007669"/>
    <property type="project" value="InterPro"/>
</dbReference>
<keyword evidence="5" id="KW-0472">Membrane</keyword>
<dbReference type="Pfam" id="PF00486">
    <property type="entry name" value="Trans_reg_C"/>
    <property type="match status" value="1"/>
</dbReference>
<comment type="caution">
    <text evidence="7">The sequence shown here is derived from an EMBL/GenBank/DDBJ whole genome shotgun (WGS) entry which is preliminary data.</text>
</comment>
<dbReference type="PANTHER" id="PTHR36842:SF1">
    <property type="entry name" value="PROTEIN TOLB"/>
    <property type="match status" value="1"/>
</dbReference>
<reference evidence="7 8" key="1">
    <citation type="submission" date="2020-08" db="EMBL/GenBank/DDBJ databases">
        <title>A Genomic Blueprint of the Chicken Gut Microbiome.</title>
        <authorList>
            <person name="Gilroy R."/>
            <person name="Ravi A."/>
            <person name="Getino M."/>
            <person name="Pursley I."/>
            <person name="Horton D.L."/>
            <person name="Alikhan N.-F."/>
            <person name="Baker D."/>
            <person name="Gharbi K."/>
            <person name="Hall N."/>
            <person name="Watson M."/>
            <person name="Adriaenssens E.M."/>
            <person name="Foster-Nyarko E."/>
            <person name="Jarju S."/>
            <person name="Secka A."/>
            <person name="Antonio M."/>
            <person name="Oren A."/>
            <person name="Chaudhuri R."/>
            <person name="La Ragione R.M."/>
            <person name="Hildebrand F."/>
            <person name="Pallen M.J."/>
        </authorList>
    </citation>
    <scope>NUCLEOTIDE SEQUENCE [LARGE SCALE GENOMIC DNA]</scope>
    <source>
        <strain evidence="7 8">Sa5BUN4</strain>
    </source>
</reference>
<feature type="domain" description="OmpR/PhoB-type" evidence="6">
    <location>
        <begin position="11"/>
        <end position="112"/>
    </location>
</feature>
<keyword evidence="5" id="KW-0812">Transmembrane</keyword>
<evidence type="ECO:0000256" key="5">
    <source>
        <dbReference type="SAM" id="Phobius"/>
    </source>
</evidence>
<dbReference type="RefSeq" id="WP_191769747.1">
    <property type="nucleotide sequence ID" value="NZ_JACSQS010000004.1"/>
</dbReference>
<dbReference type="InterPro" id="IPR001867">
    <property type="entry name" value="OmpR/PhoB-type_DNA-bd"/>
</dbReference>
<dbReference type="PROSITE" id="PS51755">
    <property type="entry name" value="OMPR_PHOB"/>
    <property type="match status" value="1"/>
</dbReference>
<evidence type="ECO:0000256" key="3">
    <source>
        <dbReference type="PROSITE-ProRule" id="PRU01091"/>
    </source>
</evidence>
<dbReference type="Pfam" id="PF07676">
    <property type="entry name" value="PD40"/>
    <property type="match status" value="4"/>
</dbReference>
<gene>
    <name evidence="7" type="ORF">H9654_05810</name>
</gene>
<evidence type="ECO:0000256" key="1">
    <source>
        <dbReference type="ARBA" id="ARBA00009820"/>
    </source>
</evidence>
<evidence type="ECO:0000313" key="8">
    <source>
        <dbReference type="Proteomes" id="UP000636938"/>
    </source>
</evidence>
<dbReference type="EMBL" id="JACSQS010000004">
    <property type="protein sequence ID" value="MBD7953722.1"/>
    <property type="molecule type" value="Genomic_DNA"/>
</dbReference>
<evidence type="ECO:0000256" key="4">
    <source>
        <dbReference type="SAM" id="MobiDB-lite"/>
    </source>
</evidence>
<evidence type="ECO:0000259" key="6">
    <source>
        <dbReference type="PROSITE" id="PS51755"/>
    </source>
</evidence>
<accession>A0A8X8FNM9</accession>
<keyword evidence="5" id="KW-1133">Transmembrane helix</keyword>
<keyword evidence="2 3" id="KW-0238">DNA-binding</keyword>
<dbReference type="AlphaFoldDB" id="A0A8X8FNM9"/>
<dbReference type="Gene3D" id="1.10.10.10">
    <property type="entry name" value="Winged helix-like DNA-binding domain superfamily/Winged helix DNA-binding domain"/>
    <property type="match status" value="1"/>
</dbReference>
<dbReference type="CDD" id="cd00383">
    <property type="entry name" value="trans_reg_C"/>
    <property type="match status" value="1"/>
</dbReference>
<keyword evidence="8" id="KW-1185">Reference proteome</keyword>
<evidence type="ECO:0000313" key="7">
    <source>
        <dbReference type="EMBL" id="MBD7953722.1"/>
    </source>
</evidence>